<protein>
    <submittedName>
        <fullName evidence="1">Uncharacterized protein</fullName>
    </submittedName>
</protein>
<dbReference type="Proteomes" id="UP000593571">
    <property type="component" value="Unassembled WGS sequence"/>
</dbReference>
<name>A0A7J8H2L9_ROUAE</name>
<proteinExistence type="predicted"/>
<reference evidence="1 2" key="1">
    <citation type="journal article" date="2020" name="Nature">
        <title>Six reference-quality genomes reveal evolution of bat adaptations.</title>
        <authorList>
            <person name="Jebb D."/>
            <person name="Huang Z."/>
            <person name="Pippel M."/>
            <person name="Hughes G.M."/>
            <person name="Lavrichenko K."/>
            <person name="Devanna P."/>
            <person name="Winkler S."/>
            <person name="Jermiin L.S."/>
            <person name="Skirmuntt E.C."/>
            <person name="Katzourakis A."/>
            <person name="Burkitt-Gray L."/>
            <person name="Ray D.A."/>
            <person name="Sullivan K.A.M."/>
            <person name="Roscito J.G."/>
            <person name="Kirilenko B.M."/>
            <person name="Davalos L.M."/>
            <person name="Corthals A.P."/>
            <person name="Power M.L."/>
            <person name="Jones G."/>
            <person name="Ransome R.D."/>
            <person name="Dechmann D.K.N."/>
            <person name="Locatelli A.G."/>
            <person name="Puechmaille S.J."/>
            <person name="Fedrigo O."/>
            <person name="Jarvis E.D."/>
            <person name="Hiller M."/>
            <person name="Vernes S.C."/>
            <person name="Myers E.W."/>
            <person name="Teeling E.C."/>
        </authorList>
    </citation>
    <scope>NUCLEOTIDE SEQUENCE [LARGE SCALE GENOMIC DNA]</scope>
    <source>
        <strain evidence="1">MRouAeg1</strain>
        <tissue evidence="1">Muscle</tissue>
    </source>
</reference>
<sequence length="148" mass="16711">MSLLNGKAMNEGPQSPSGDHRICTFITGPECKGQGAKQFQRTDSWHLWNLGICCLALPHIRTSVPCSSATRVPFCPSVVQHRKQILAASVWCHLCHLQSTQVPGSWPPPRFQRMELPRIVAFQPQLKRTTGVCPNRKLPWDYAPKLWE</sequence>
<comment type="caution">
    <text evidence="1">The sequence shown here is derived from an EMBL/GenBank/DDBJ whole genome shotgun (WGS) entry which is preliminary data.</text>
</comment>
<evidence type="ECO:0000313" key="1">
    <source>
        <dbReference type="EMBL" id="KAF6466002.1"/>
    </source>
</evidence>
<dbReference type="AlphaFoldDB" id="A0A7J8H2L9"/>
<dbReference type="EMBL" id="JACASE010000005">
    <property type="protein sequence ID" value="KAF6466002.1"/>
    <property type="molecule type" value="Genomic_DNA"/>
</dbReference>
<evidence type="ECO:0000313" key="2">
    <source>
        <dbReference type="Proteomes" id="UP000593571"/>
    </source>
</evidence>
<accession>A0A7J8H2L9</accession>
<gene>
    <name evidence="1" type="ORF">HJG63_011338</name>
</gene>
<organism evidence="1 2">
    <name type="scientific">Rousettus aegyptiacus</name>
    <name type="common">Egyptian fruit bat</name>
    <name type="synonym">Pteropus aegyptiacus</name>
    <dbReference type="NCBI Taxonomy" id="9407"/>
    <lineage>
        <taxon>Eukaryota</taxon>
        <taxon>Metazoa</taxon>
        <taxon>Chordata</taxon>
        <taxon>Craniata</taxon>
        <taxon>Vertebrata</taxon>
        <taxon>Euteleostomi</taxon>
        <taxon>Mammalia</taxon>
        <taxon>Eutheria</taxon>
        <taxon>Laurasiatheria</taxon>
        <taxon>Chiroptera</taxon>
        <taxon>Yinpterochiroptera</taxon>
        <taxon>Pteropodoidea</taxon>
        <taxon>Pteropodidae</taxon>
        <taxon>Rousettinae</taxon>
        <taxon>Rousettus</taxon>
    </lineage>
</organism>
<keyword evidence="2" id="KW-1185">Reference proteome</keyword>